<dbReference type="Pfam" id="PF01535">
    <property type="entry name" value="PPR"/>
    <property type="match status" value="3"/>
</dbReference>
<dbReference type="PROSITE" id="PS51375">
    <property type="entry name" value="PPR"/>
    <property type="match status" value="2"/>
</dbReference>
<dbReference type="PANTHER" id="PTHR47874">
    <property type="entry name" value="EXPRESSED PROTEIN"/>
    <property type="match status" value="1"/>
</dbReference>
<gene>
    <name evidence="5" type="ORF">LUZ63_011739</name>
</gene>
<evidence type="ECO:0000256" key="1">
    <source>
        <dbReference type="ARBA" id="ARBA00007626"/>
    </source>
</evidence>
<keyword evidence="3" id="KW-0809">Transit peptide</keyword>
<dbReference type="OrthoDB" id="185373at2759"/>
<sequence length="457" mass="53069">MARQLLHLRLFLVSSSSKSKPRLLQNLYPPSHHLLLHEERRIPAPSLFISRLSTLGRSPRRRATTADPRVTSLARKILSLDDDSPDLESVLESKSARSLLTVRDTTDTNGSPNRSPLVHFLSLLKRRPILGIRVFCWRRKLRDSPPIIAEELASAITIASRARNLFLAQDYFNIYISLVNGPTLFNVLMTAYMYNGHVEGTFSLFYDLRYNTEYGPDTVSYNIILTLCSHRRLVQEMESVFYEMEIYGIPRTIKTYHILIRGYLRRGMWEQMESIFGSLKKPNTSTHLLMLRGYALAGKLEKMERMYELVKREAHTRERSLIWAMICAYYEVGGESSRRKIIEFVKLVGGEEHLYFPYLHMVLISVYAEEGLIDEVRRIFDALNRNMVIGSHRVMRTILAFYLRYGDVRYLDWAIIRAETVGWNLGTCRVTDPVVKWGYSRNPVVKWGYSRKNDLKG</sequence>
<reference evidence="5" key="1">
    <citation type="journal article" date="2022" name="Cell">
        <title>Repeat-based holocentromeres influence genome architecture and karyotype evolution.</title>
        <authorList>
            <person name="Hofstatter P.G."/>
            <person name="Thangavel G."/>
            <person name="Lux T."/>
            <person name="Neumann P."/>
            <person name="Vondrak T."/>
            <person name="Novak P."/>
            <person name="Zhang M."/>
            <person name="Costa L."/>
            <person name="Castellani M."/>
            <person name="Scott A."/>
            <person name="Toegelov H."/>
            <person name="Fuchs J."/>
            <person name="Mata-Sucre Y."/>
            <person name="Dias Y."/>
            <person name="Vanzela A.L.L."/>
            <person name="Huettel B."/>
            <person name="Almeida C.C.S."/>
            <person name="Simkova H."/>
            <person name="Souza G."/>
            <person name="Pedrosa-Harand A."/>
            <person name="Macas J."/>
            <person name="Mayer K.F.X."/>
            <person name="Houben A."/>
            <person name="Marques A."/>
        </authorList>
    </citation>
    <scope>NUCLEOTIDE SEQUENCE</scope>
    <source>
        <strain evidence="5">RhyBre1mFocal</strain>
    </source>
</reference>
<dbReference type="Proteomes" id="UP001151287">
    <property type="component" value="Unassembled WGS sequence"/>
</dbReference>
<accession>A0A9Q0CJF9</accession>
<feature type="repeat" description="PPR" evidence="4">
    <location>
        <begin position="252"/>
        <end position="286"/>
    </location>
</feature>
<organism evidence="5 6">
    <name type="scientific">Rhynchospora breviuscula</name>
    <dbReference type="NCBI Taxonomy" id="2022672"/>
    <lineage>
        <taxon>Eukaryota</taxon>
        <taxon>Viridiplantae</taxon>
        <taxon>Streptophyta</taxon>
        <taxon>Embryophyta</taxon>
        <taxon>Tracheophyta</taxon>
        <taxon>Spermatophyta</taxon>
        <taxon>Magnoliopsida</taxon>
        <taxon>Liliopsida</taxon>
        <taxon>Poales</taxon>
        <taxon>Cyperaceae</taxon>
        <taxon>Cyperoideae</taxon>
        <taxon>Rhynchosporeae</taxon>
        <taxon>Rhynchospora</taxon>
    </lineage>
</organism>
<dbReference type="InterPro" id="IPR002885">
    <property type="entry name" value="PPR_rpt"/>
</dbReference>
<evidence type="ECO:0000256" key="4">
    <source>
        <dbReference type="PROSITE-ProRule" id="PRU00708"/>
    </source>
</evidence>
<feature type="repeat" description="PPR" evidence="4">
    <location>
        <begin position="217"/>
        <end position="251"/>
    </location>
</feature>
<comment type="caution">
    <text evidence="5">The sequence shown here is derived from an EMBL/GenBank/DDBJ whole genome shotgun (WGS) entry which is preliminary data.</text>
</comment>
<evidence type="ECO:0000313" key="5">
    <source>
        <dbReference type="EMBL" id="KAJ1695041.1"/>
    </source>
</evidence>
<evidence type="ECO:0000256" key="2">
    <source>
        <dbReference type="ARBA" id="ARBA00022737"/>
    </source>
</evidence>
<proteinExistence type="inferred from homology"/>
<evidence type="ECO:0000313" key="6">
    <source>
        <dbReference type="Proteomes" id="UP001151287"/>
    </source>
</evidence>
<dbReference type="InterPro" id="IPR011990">
    <property type="entry name" value="TPR-like_helical_dom_sf"/>
</dbReference>
<dbReference type="NCBIfam" id="TIGR00756">
    <property type="entry name" value="PPR"/>
    <property type="match status" value="2"/>
</dbReference>
<protein>
    <recommendedName>
        <fullName evidence="7">Pentatricopeptide repeat-containing protein</fullName>
    </recommendedName>
</protein>
<evidence type="ECO:0000256" key="3">
    <source>
        <dbReference type="ARBA" id="ARBA00022946"/>
    </source>
</evidence>
<name>A0A9Q0CJF9_9POAL</name>
<comment type="similarity">
    <text evidence="1">Belongs to the PPR family. P subfamily.</text>
</comment>
<keyword evidence="2" id="KW-0677">Repeat</keyword>
<dbReference type="InterPro" id="IPR044179">
    <property type="entry name" value="PPR5-like"/>
</dbReference>
<dbReference type="EMBL" id="JAMQYH010000003">
    <property type="protein sequence ID" value="KAJ1695041.1"/>
    <property type="molecule type" value="Genomic_DNA"/>
</dbReference>
<dbReference type="Gene3D" id="1.25.40.10">
    <property type="entry name" value="Tetratricopeptide repeat domain"/>
    <property type="match status" value="1"/>
</dbReference>
<dbReference type="AlphaFoldDB" id="A0A9Q0CJF9"/>
<dbReference type="GO" id="GO:0003729">
    <property type="term" value="F:mRNA binding"/>
    <property type="evidence" value="ECO:0007669"/>
    <property type="project" value="InterPro"/>
</dbReference>
<keyword evidence="6" id="KW-1185">Reference proteome</keyword>
<dbReference type="Pfam" id="PF13041">
    <property type="entry name" value="PPR_2"/>
    <property type="match status" value="1"/>
</dbReference>
<evidence type="ECO:0008006" key="7">
    <source>
        <dbReference type="Google" id="ProtNLM"/>
    </source>
</evidence>
<dbReference type="PANTHER" id="PTHR47874:SF1">
    <property type="entry name" value="OS05G0407900 PROTEIN"/>
    <property type="match status" value="1"/>
</dbReference>